<feature type="domain" description="Heterokaryon incompatibility" evidence="3">
    <location>
        <begin position="60"/>
        <end position="217"/>
    </location>
</feature>
<keyword evidence="2" id="KW-1133">Transmembrane helix</keyword>
<evidence type="ECO:0000256" key="2">
    <source>
        <dbReference type="SAM" id="Phobius"/>
    </source>
</evidence>
<proteinExistence type="predicted"/>
<dbReference type="Pfam" id="PF06985">
    <property type="entry name" value="HET"/>
    <property type="match status" value="1"/>
</dbReference>
<accession>A0ABQ9SJG6</accession>
<evidence type="ECO:0000313" key="5">
    <source>
        <dbReference type="Proteomes" id="UP001241169"/>
    </source>
</evidence>
<comment type="caution">
    <text evidence="4">The sequence shown here is derived from an EMBL/GenBank/DDBJ whole genome shotgun (WGS) entry which is preliminary data.</text>
</comment>
<feature type="transmembrane region" description="Helical" evidence="2">
    <location>
        <begin position="822"/>
        <end position="842"/>
    </location>
</feature>
<reference evidence="4 5" key="1">
    <citation type="submission" date="2016-10" db="EMBL/GenBank/DDBJ databases">
        <title>The genome sequence of Colletotrichum fioriniae PJ7.</title>
        <authorList>
            <person name="Baroncelli R."/>
        </authorList>
    </citation>
    <scope>NUCLEOTIDE SEQUENCE [LARGE SCALE GENOMIC DNA]</scope>
    <source>
        <strain evidence="4 5">IMI 384185</strain>
    </source>
</reference>
<dbReference type="GeneID" id="85375894"/>
<protein>
    <recommendedName>
        <fullName evidence="3">Heterokaryon incompatibility domain-containing protein</fullName>
    </recommendedName>
</protein>
<feature type="transmembrane region" description="Helical" evidence="2">
    <location>
        <begin position="788"/>
        <end position="810"/>
    </location>
</feature>
<evidence type="ECO:0000313" key="4">
    <source>
        <dbReference type="EMBL" id="KAK1537613.1"/>
    </source>
</evidence>
<feature type="transmembrane region" description="Helical" evidence="2">
    <location>
        <begin position="719"/>
        <end position="740"/>
    </location>
</feature>
<gene>
    <name evidence="4" type="ORF">CPAR01_07726</name>
</gene>
<evidence type="ECO:0000256" key="1">
    <source>
        <dbReference type="SAM" id="MobiDB-lite"/>
    </source>
</evidence>
<organism evidence="4 5">
    <name type="scientific">Colletotrichum paranaense</name>
    <dbReference type="NCBI Taxonomy" id="1914294"/>
    <lineage>
        <taxon>Eukaryota</taxon>
        <taxon>Fungi</taxon>
        <taxon>Dikarya</taxon>
        <taxon>Ascomycota</taxon>
        <taxon>Pezizomycotina</taxon>
        <taxon>Sordariomycetes</taxon>
        <taxon>Hypocreomycetidae</taxon>
        <taxon>Glomerellales</taxon>
        <taxon>Glomerellaceae</taxon>
        <taxon>Colletotrichum</taxon>
        <taxon>Colletotrichum acutatum species complex</taxon>
    </lineage>
</organism>
<sequence length="911" mass="102972">MANIQKYTERSNVQSNPTDWSAKLPDPKTHIRLLTILPGRQTEELRCTCSTIRLDDRPKYNALSYVWGNREATAQVIVNGVQVTINKSLAGALRRIRHDREPIVIWADALCINQDDEDEKKYQIDLMHRIYGECENCLVWMGDIVVKGDSSVAAELAARAALNALRIIAGQPHDEDLGWPGQYPIATSVAGNGLTAGAALQSMMDCEWWQRIWTVQEVCLPPKATVLWGPLEISFQAIMDAASHMVQPDEHPQRNNIFDLFQEGTAMYPRLHTSPYTIPVLSIAHARLWNQSRTDSLYRLWRFRDRRSTYPKDKLFGIWALLNKTYLPEIRPTDYVLDIVVLFSRLMVSLLRSLDSLKPLIGWRGERETAGLPTWVLDLAQLEDSDCTSDFWTHDIAWRQFHASSGLPRFKPPVKQAEDLTLLTLDGIRVDKVATILMDLRHTRQSLWRQGFEDAIKDQAGKDDIMYQYNSLIQGKFGENRERVTDESWHGDSESWNEHVVNQTGDGIILRLYELIQNILTTLVPSSVLTSTIMASSKRWPAPIHVFSYRALLVVPIILAIATFASLFIHSDVNVALLYSQCDARARLPAVSKVPVLGPPVCFAISFFQSALDSMRTFATMSAILSFIAGLMTVTTIEAARVCNAPNVVIANPTGPWLVFNLIGGAVVWQLVILPAFFHRSRSILLARKRAGQEAVESAASKDPDFGKDSRHLVVDAEIIAIPVSVAWGFILPSLLMLIYNSPVIIVVWLFFPVWVSLIRQAVRWAVLRVQKRQHRSFHLESHTVSLLLVYLIPILCSAVSHVYFIWSLFQWDDRKEMTRATVKFVEIDMFFIGLTVLYWLFVETGWKVPLVAVLGTIPLGPGAGICIAWIYRDTEIRESLKQWLSDVVGSQEEANEEGRASASEETPLLH</sequence>
<keyword evidence="2" id="KW-0472">Membrane</keyword>
<dbReference type="PANTHER" id="PTHR24148">
    <property type="entry name" value="ANKYRIN REPEAT DOMAIN-CONTAINING PROTEIN 39 HOMOLOG-RELATED"/>
    <property type="match status" value="1"/>
</dbReference>
<dbReference type="InterPro" id="IPR052895">
    <property type="entry name" value="HetReg/Transcr_Mod"/>
</dbReference>
<keyword evidence="2" id="KW-0812">Transmembrane</keyword>
<feature type="transmembrane region" description="Helical" evidence="2">
    <location>
        <begin position="547"/>
        <end position="570"/>
    </location>
</feature>
<dbReference type="EMBL" id="MOPA01000006">
    <property type="protein sequence ID" value="KAK1537613.1"/>
    <property type="molecule type" value="Genomic_DNA"/>
</dbReference>
<dbReference type="InterPro" id="IPR010730">
    <property type="entry name" value="HET"/>
</dbReference>
<feature type="transmembrane region" description="Helical" evidence="2">
    <location>
        <begin position="657"/>
        <end position="678"/>
    </location>
</feature>
<dbReference type="RefSeq" id="XP_060348365.1">
    <property type="nucleotide sequence ID" value="XM_060491995.1"/>
</dbReference>
<keyword evidence="5" id="KW-1185">Reference proteome</keyword>
<feature type="transmembrane region" description="Helical" evidence="2">
    <location>
        <begin position="618"/>
        <end position="637"/>
    </location>
</feature>
<evidence type="ECO:0000259" key="3">
    <source>
        <dbReference type="Pfam" id="PF06985"/>
    </source>
</evidence>
<dbReference type="Proteomes" id="UP001241169">
    <property type="component" value="Unassembled WGS sequence"/>
</dbReference>
<feature type="transmembrane region" description="Helical" evidence="2">
    <location>
        <begin position="746"/>
        <end position="767"/>
    </location>
</feature>
<feature type="transmembrane region" description="Helical" evidence="2">
    <location>
        <begin position="849"/>
        <end position="872"/>
    </location>
</feature>
<name>A0ABQ9SJG6_9PEZI</name>
<dbReference type="PANTHER" id="PTHR24148:SF73">
    <property type="entry name" value="HET DOMAIN PROTEIN (AFU_ORTHOLOGUE AFUA_8G01020)"/>
    <property type="match status" value="1"/>
</dbReference>
<feature type="compositionally biased region" description="Polar residues" evidence="1">
    <location>
        <begin position="10"/>
        <end position="19"/>
    </location>
</feature>
<feature type="region of interest" description="Disordered" evidence="1">
    <location>
        <begin position="1"/>
        <end position="24"/>
    </location>
</feature>